<reference evidence="2 3" key="1">
    <citation type="journal article" date="2024" name="G3 (Bethesda)">
        <title>Genome assembly of Hibiscus sabdariffa L. provides insights into metabolisms of medicinal natural products.</title>
        <authorList>
            <person name="Kim T."/>
        </authorList>
    </citation>
    <scope>NUCLEOTIDE SEQUENCE [LARGE SCALE GENOMIC DNA]</scope>
    <source>
        <strain evidence="2">TK-2024</strain>
        <tissue evidence="2">Old leaves</tissue>
    </source>
</reference>
<name>A0ABR2QNR6_9ROSI</name>
<feature type="signal peptide" evidence="1">
    <location>
        <begin position="1"/>
        <end position="26"/>
    </location>
</feature>
<dbReference type="SUPFAM" id="SSF111388">
    <property type="entry name" value="Pollen allergen ole e 6"/>
    <property type="match status" value="1"/>
</dbReference>
<dbReference type="Gene3D" id="1.10.287.720">
    <property type="entry name" value="Pollen allergen ole e 6"/>
    <property type="match status" value="1"/>
</dbReference>
<keyword evidence="3" id="KW-1185">Reference proteome</keyword>
<evidence type="ECO:0000313" key="2">
    <source>
        <dbReference type="EMBL" id="KAK9002182.1"/>
    </source>
</evidence>
<evidence type="ECO:0000256" key="1">
    <source>
        <dbReference type="SAM" id="SignalP"/>
    </source>
</evidence>
<dbReference type="EMBL" id="JBBPBN010000035">
    <property type="protein sequence ID" value="KAK9002182.1"/>
    <property type="molecule type" value="Genomic_DNA"/>
</dbReference>
<comment type="caution">
    <text evidence="2">The sequence shown here is derived from an EMBL/GenBank/DDBJ whole genome shotgun (WGS) entry which is preliminary data.</text>
</comment>
<keyword evidence="1" id="KW-0732">Signal</keyword>
<dbReference type="InterPro" id="IPR015333">
    <property type="entry name" value="Pollen_allergen_ole-e-6"/>
</dbReference>
<gene>
    <name evidence="2" type="ORF">V6N11_024868</name>
</gene>
<dbReference type="Proteomes" id="UP001396334">
    <property type="component" value="Unassembled WGS sequence"/>
</dbReference>
<protein>
    <submittedName>
        <fullName evidence="2">Uncharacterized protein</fullName>
    </submittedName>
</protein>
<proteinExistence type="predicted"/>
<dbReference type="Pfam" id="PF09253">
    <property type="entry name" value="Ole_e_6"/>
    <property type="match status" value="1"/>
</dbReference>
<organism evidence="2 3">
    <name type="scientific">Hibiscus sabdariffa</name>
    <name type="common">roselle</name>
    <dbReference type="NCBI Taxonomy" id="183260"/>
    <lineage>
        <taxon>Eukaryota</taxon>
        <taxon>Viridiplantae</taxon>
        <taxon>Streptophyta</taxon>
        <taxon>Embryophyta</taxon>
        <taxon>Tracheophyta</taxon>
        <taxon>Spermatophyta</taxon>
        <taxon>Magnoliopsida</taxon>
        <taxon>eudicotyledons</taxon>
        <taxon>Gunneridae</taxon>
        <taxon>Pentapetalae</taxon>
        <taxon>rosids</taxon>
        <taxon>malvids</taxon>
        <taxon>Malvales</taxon>
        <taxon>Malvaceae</taxon>
        <taxon>Malvoideae</taxon>
        <taxon>Hibiscus</taxon>
    </lineage>
</organism>
<evidence type="ECO:0000313" key="3">
    <source>
        <dbReference type="Proteomes" id="UP001396334"/>
    </source>
</evidence>
<dbReference type="InterPro" id="IPR036466">
    <property type="entry name" value="Pollen_allergen_ole-e-6_sf"/>
</dbReference>
<feature type="chain" id="PRO_5045162563" evidence="1">
    <location>
        <begin position="27"/>
        <end position="73"/>
    </location>
</feature>
<accession>A0ABR2QNR6</accession>
<sequence length="73" mass="7769">MADKFVAGWTLVCIVLVATRMPAVAADSSRFNACFEGCHQHCKNDGHCNVYCELTCDADCGSKEAAAKLSIAV</sequence>